<dbReference type="PANTHER" id="PTHR43364">
    <property type="entry name" value="NADH-SPECIFIC METHYLGLYOXAL REDUCTASE-RELATED"/>
    <property type="match status" value="1"/>
</dbReference>
<dbReference type="RefSeq" id="WP_133726564.1">
    <property type="nucleotide sequence ID" value="NZ_SOAN01000011.1"/>
</dbReference>
<organism evidence="2 3">
    <name type="scientific">Nesterenkonia aurantiaca</name>
    <dbReference type="NCBI Taxonomy" id="1436010"/>
    <lineage>
        <taxon>Bacteria</taxon>
        <taxon>Bacillati</taxon>
        <taxon>Actinomycetota</taxon>
        <taxon>Actinomycetes</taxon>
        <taxon>Micrococcales</taxon>
        <taxon>Micrococcaceae</taxon>
        <taxon>Nesterenkonia</taxon>
    </lineage>
</organism>
<reference evidence="2 3" key="1">
    <citation type="submission" date="2019-03" db="EMBL/GenBank/DDBJ databases">
        <title>Genomic Encyclopedia of Type Strains, Phase III (KMG-III): the genomes of soil and plant-associated and newly described type strains.</title>
        <authorList>
            <person name="Whitman W."/>
        </authorList>
    </citation>
    <scope>NUCLEOTIDE SEQUENCE [LARGE SCALE GENOMIC DNA]</scope>
    <source>
        <strain evidence="2 3">DSM 27373</strain>
    </source>
</reference>
<dbReference type="InterPro" id="IPR050523">
    <property type="entry name" value="AKR_Detox_Biosynth"/>
</dbReference>
<proteinExistence type="predicted"/>
<dbReference type="GO" id="GO:0016491">
    <property type="term" value="F:oxidoreductase activity"/>
    <property type="evidence" value="ECO:0007669"/>
    <property type="project" value="InterPro"/>
</dbReference>
<dbReference type="PANTHER" id="PTHR43364:SF6">
    <property type="entry name" value="OXIDOREDUCTASE-RELATED"/>
    <property type="match status" value="1"/>
</dbReference>
<dbReference type="PRINTS" id="PR00069">
    <property type="entry name" value="ALDKETRDTASE"/>
</dbReference>
<dbReference type="GO" id="GO:0005829">
    <property type="term" value="C:cytosol"/>
    <property type="evidence" value="ECO:0007669"/>
    <property type="project" value="TreeGrafter"/>
</dbReference>
<dbReference type="InterPro" id="IPR020471">
    <property type="entry name" value="AKR"/>
</dbReference>
<dbReference type="Proteomes" id="UP000294506">
    <property type="component" value="Unassembled WGS sequence"/>
</dbReference>
<dbReference type="PROSITE" id="PS00062">
    <property type="entry name" value="ALDOKETO_REDUCTASE_2"/>
    <property type="match status" value="1"/>
</dbReference>
<keyword evidence="3" id="KW-1185">Reference proteome</keyword>
<evidence type="ECO:0000313" key="2">
    <source>
        <dbReference type="EMBL" id="TDS83007.1"/>
    </source>
</evidence>
<dbReference type="CDD" id="cd19081">
    <property type="entry name" value="AKR_AKR9C1"/>
    <property type="match status" value="1"/>
</dbReference>
<protein>
    <submittedName>
        <fullName evidence="2">Aryl-alcohol dehydrogenase (NADP+)</fullName>
    </submittedName>
</protein>
<dbReference type="AlphaFoldDB" id="A0A4R7FWK8"/>
<gene>
    <name evidence="2" type="ORF">EV640_11112</name>
</gene>
<evidence type="ECO:0000259" key="1">
    <source>
        <dbReference type="Pfam" id="PF00248"/>
    </source>
</evidence>
<evidence type="ECO:0000313" key="3">
    <source>
        <dbReference type="Proteomes" id="UP000294506"/>
    </source>
</evidence>
<comment type="caution">
    <text evidence="2">The sequence shown here is derived from an EMBL/GenBank/DDBJ whole genome shotgun (WGS) entry which is preliminary data.</text>
</comment>
<dbReference type="InterPro" id="IPR023210">
    <property type="entry name" value="NADP_OxRdtase_dom"/>
</dbReference>
<dbReference type="EMBL" id="SOAN01000011">
    <property type="protein sequence ID" value="TDS83007.1"/>
    <property type="molecule type" value="Genomic_DNA"/>
</dbReference>
<name>A0A4R7FWK8_9MICC</name>
<accession>A0A4R7FWK8</accession>
<feature type="domain" description="NADP-dependent oxidoreductase" evidence="1">
    <location>
        <begin position="18"/>
        <end position="313"/>
    </location>
</feature>
<dbReference type="InterPro" id="IPR036812">
    <property type="entry name" value="NAD(P)_OxRdtase_dom_sf"/>
</dbReference>
<dbReference type="SUPFAM" id="SSF51430">
    <property type="entry name" value="NAD(P)-linked oxidoreductase"/>
    <property type="match status" value="1"/>
</dbReference>
<sequence length="319" mass="34417">MIGARKVLGHSDLAVSGLCLGTNTFGWTSDRETSFAVLDAYVAAGGNFLDTADSYSAWVEGNRGGESETILGEWLATRGQRDDVVLATKVSEHPEFKGLAPKTVAAAAEASLRRLGTDHIDLYYAHFDDEQTPLEETVGAFEELRAAGKIRAVGLSNYTPERIGAWFEIARRTGASLPVALQPHYNLVHRRDFEAGRRAVAQQEGLAVMPYFALASGFLAGKYRRREDLDGAARAGMAGKYLSESGVRVLDTLDEIAQRLEVEMSTVALAWLRTRPQVLAPIASARTPGQLPALLAGAQLELSAQDADALTAVSHDMEN</sequence>
<dbReference type="Gene3D" id="3.20.20.100">
    <property type="entry name" value="NADP-dependent oxidoreductase domain"/>
    <property type="match status" value="1"/>
</dbReference>
<dbReference type="Pfam" id="PF00248">
    <property type="entry name" value="Aldo_ket_red"/>
    <property type="match status" value="1"/>
</dbReference>
<dbReference type="InterPro" id="IPR018170">
    <property type="entry name" value="Aldo/ket_reductase_CS"/>
</dbReference>